<dbReference type="InParanoid" id="A0A6J3QUK6"/>
<evidence type="ECO:0000313" key="2">
    <source>
        <dbReference type="Proteomes" id="UP000245320"/>
    </source>
</evidence>
<organism evidence="2 3">
    <name type="scientific">Tursiops truncatus</name>
    <name type="common">Atlantic bottle-nosed dolphin</name>
    <name type="synonym">Delphinus truncatus</name>
    <dbReference type="NCBI Taxonomy" id="9739"/>
    <lineage>
        <taxon>Eukaryota</taxon>
        <taxon>Metazoa</taxon>
        <taxon>Chordata</taxon>
        <taxon>Craniata</taxon>
        <taxon>Vertebrata</taxon>
        <taxon>Euteleostomi</taxon>
        <taxon>Mammalia</taxon>
        <taxon>Eutheria</taxon>
        <taxon>Laurasiatheria</taxon>
        <taxon>Artiodactyla</taxon>
        <taxon>Whippomorpha</taxon>
        <taxon>Cetacea</taxon>
        <taxon>Odontoceti</taxon>
        <taxon>Delphinidae</taxon>
        <taxon>Tursiops</taxon>
    </lineage>
</organism>
<feature type="compositionally biased region" description="Pro residues" evidence="1">
    <location>
        <begin position="290"/>
        <end position="307"/>
    </location>
</feature>
<dbReference type="RefSeq" id="XP_033705864.1">
    <property type="nucleotide sequence ID" value="XM_033849973.1"/>
</dbReference>
<proteinExistence type="predicted"/>
<protein>
    <submittedName>
        <fullName evidence="3">Translation initiation factor IF-2-like</fullName>
    </submittedName>
</protein>
<evidence type="ECO:0000256" key="1">
    <source>
        <dbReference type="SAM" id="MobiDB-lite"/>
    </source>
</evidence>
<sequence>MKKKVWLEERIGAGAARDSSPPRAQGAGDRPRQPPSGSAGDPGGGGNARRAAPLPAAEQLQEALRRPPSSPPRVRTAPAPRSAPPPPRRSPSFGCSQRGSAPSAPPPRPPAPGSRLSAPGSRSLWLGARPLTPRALAVPQAPALLPARAPLSRSLRRGEAASQGNPRNLCKKLTMKFKKFFDFGAIFEWIERFVIEGYRKPSTRKPLLSGRAAGNWAYQWSPRRRSALGSPGFQAARRRGSGSRRPHAHSPRLPCATADAGGSGPFRPPRTLGLPGRRHPAAWGQSGSARPPPPPPRPTPAAIPGPGSPRVGSRPAQGPAGQQSRGLNGEQVPAPAWLSAWGWGGTSRLTPCLSPAPFSPFLPPRDGSPRARRKPGSSQRPPSGRTTPAPAGSLQRDAAKEHYINTLGPDLDTEDSCFKKIQSSLKSCNLYAF</sequence>
<keyword evidence="2" id="KW-1185">Reference proteome</keyword>
<feature type="compositionally biased region" description="Low complexity" evidence="1">
    <location>
        <begin position="48"/>
        <end position="57"/>
    </location>
</feature>
<feature type="region of interest" description="Disordered" evidence="1">
    <location>
        <begin position="1"/>
        <end position="125"/>
    </location>
</feature>
<feature type="region of interest" description="Disordered" evidence="1">
    <location>
        <begin position="357"/>
        <end position="400"/>
    </location>
</feature>
<dbReference type="Proteomes" id="UP000245320">
    <property type="component" value="Chromosome X"/>
</dbReference>
<name>A0A6J3QUK6_TURTR</name>
<dbReference type="OrthoDB" id="9634248at2759"/>
<reference evidence="3" key="1">
    <citation type="submission" date="2025-08" db="UniProtKB">
        <authorList>
            <consortium name="RefSeq"/>
        </authorList>
    </citation>
    <scope>IDENTIFICATION</scope>
    <source>
        <tissue evidence="3">Spleen</tissue>
    </source>
</reference>
<feature type="region of interest" description="Disordered" evidence="1">
    <location>
        <begin position="227"/>
        <end position="330"/>
    </location>
</feature>
<evidence type="ECO:0000313" key="3">
    <source>
        <dbReference type="RefSeq" id="XP_033705864.1"/>
    </source>
</evidence>
<feature type="compositionally biased region" description="Polar residues" evidence="1">
    <location>
        <begin position="376"/>
        <end position="386"/>
    </location>
</feature>
<feature type="compositionally biased region" description="Basic and acidic residues" evidence="1">
    <location>
        <begin position="1"/>
        <end position="11"/>
    </location>
</feature>
<accession>A0A6J3QUK6</accession>
<dbReference type="AlphaFoldDB" id="A0A6J3QUK6"/>
<feature type="compositionally biased region" description="Basic residues" evidence="1">
    <location>
        <begin position="236"/>
        <end position="250"/>
    </location>
</feature>
<feature type="compositionally biased region" description="Pro residues" evidence="1">
    <location>
        <begin position="103"/>
        <end position="112"/>
    </location>
</feature>
<gene>
    <name evidence="3" type="primary">LOC117310411</name>
</gene>